<dbReference type="Proteomes" id="UP001056648">
    <property type="component" value="Chromosome 1"/>
</dbReference>
<name>A0A6N1BAB3_9BURK</name>
<feature type="region of interest" description="Disordered" evidence="1">
    <location>
        <begin position="1"/>
        <end position="124"/>
    </location>
</feature>
<dbReference type="EMBL" id="CP098735">
    <property type="protein sequence ID" value="USE76691.1"/>
    <property type="molecule type" value="Genomic_DNA"/>
</dbReference>
<dbReference type="AlphaFoldDB" id="A0A6N1BAB3"/>
<feature type="compositionally biased region" description="Acidic residues" evidence="1">
    <location>
        <begin position="77"/>
        <end position="86"/>
    </location>
</feature>
<dbReference type="Proteomes" id="UP000542973">
    <property type="component" value="Unassembled WGS sequence"/>
</dbReference>
<evidence type="ECO:0000313" key="2">
    <source>
        <dbReference type="EMBL" id="NNH13484.1"/>
    </source>
</evidence>
<evidence type="ECO:0000256" key="1">
    <source>
        <dbReference type="SAM" id="MobiDB-lite"/>
    </source>
</evidence>
<proteinExistence type="predicted"/>
<sequence length="124" mass="12864">MMQKAKTGSASAHGSAAKSASASAAKPGKKVDRQDDVKQSDACTYQQAVDESVEMTFPASDPISPSAAMHAEKETSTDVDDTDWEIEPGSAHQPEGARPAAERKGAADKGTTRSATKSPSKARS</sequence>
<keyword evidence="5" id="KW-1185">Reference proteome</keyword>
<organism evidence="2 4">
    <name type="scientific">Cupriavidus gilardii</name>
    <dbReference type="NCBI Taxonomy" id="82541"/>
    <lineage>
        <taxon>Bacteria</taxon>
        <taxon>Pseudomonadati</taxon>
        <taxon>Pseudomonadota</taxon>
        <taxon>Betaproteobacteria</taxon>
        <taxon>Burkholderiales</taxon>
        <taxon>Burkholderiaceae</taxon>
        <taxon>Cupriavidus</taxon>
    </lineage>
</organism>
<feature type="compositionally biased region" description="Low complexity" evidence="1">
    <location>
        <begin position="1"/>
        <end position="26"/>
    </location>
</feature>
<gene>
    <name evidence="2" type="ORF">HLB16_21770</name>
    <name evidence="3" type="ORF">NDR89_05300</name>
</gene>
<protein>
    <submittedName>
        <fullName evidence="2">Uncharacterized protein</fullName>
    </submittedName>
</protein>
<evidence type="ECO:0000313" key="5">
    <source>
        <dbReference type="Proteomes" id="UP001056648"/>
    </source>
</evidence>
<dbReference type="RefSeq" id="WP_053824431.1">
    <property type="nucleotide sequence ID" value="NZ_BAAAEB010000013.1"/>
</dbReference>
<feature type="compositionally biased region" description="Basic and acidic residues" evidence="1">
    <location>
        <begin position="29"/>
        <end position="39"/>
    </location>
</feature>
<evidence type="ECO:0000313" key="3">
    <source>
        <dbReference type="EMBL" id="USE76691.1"/>
    </source>
</evidence>
<reference evidence="2 4" key="1">
    <citation type="submission" date="2020-05" db="EMBL/GenBank/DDBJ databases">
        <title>MicrobeNet Type strains.</title>
        <authorList>
            <person name="Nicholson A.C."/>
        </authorList>
    </citation>
    <scope>NUCLEOTIDE SEQUENCE [LARGE SCALE GENOMIC DNA]</scope>
    <source>
        <strain evidence="2 4">ATCC 700815</strain>
    </source>
</reference>
<reference evidence="3" key="2">
    <citation type="submission" date="2022-06" db="EMBL/GenBank/DDBJ databases">
        <title>Complete genome sequence and characterization of Cupriavidus gilardii QJ1 isolated from contaminating cells.</title>
        <authorList>
            <person name="Qi J."/>
        </authorList>
    </citation>
    <scope>NUCLEOTIDE SEQUENCE</scope>
    <source>
        <strain evidence="3">QJ1</strain>
    </source>
</reference>
<dbReference type="EMBL" id="JABEMD010000050">
    <property type="protein sequence ID" value="NNH13484.1"/>
    <property type="molecule type" value="Genomic_DNA"/>
</dbReference>
<accession>A0A6N1BAB3</accession>
<dbReference type="GeneID" id="70686990"/>
<feature type="compositionally biased region" description="Polar residues" evidence="1">
    <location>
        <begin position="112"/>
        <end position="124"/>
    </location>
</feature>
<evidence type="ECO:0000313" key="4">
    <source>
        <dbReference type="Proteomes" id="UP000542973"/>
    </source>
</evidence>
<feature type="compositionally biased region" description="Basic and acidic residues" evidence="1">
    <location>
        <begin position="100"/>
        <end position="111"/>
    </location>
</feature>